<evidence type="ECO:0000313" key="1">
    <source>
        <dbReference type="EMBL" id="GAI05290.1"/>
    </source>
</evidence>
<name>X1LSA3_9ZZZZ</name>
<dbReference type="EMBL" id="BARV01004633">
    <property type="protein sequence ID" value="GAI05290.1"/>
    <property type="molecule type" value="Genomic_DNA"/>
</dbReference>
<protein>
    <submittedName>
        <fullName evidence="1">Uncharacterized protein</fullName>
    </submittedName>
</protein>
<accession>X1LSA3</accession>
<dbReference type="AlphaFoldDB" id="X1LSA3"/>
<feature type="non-terminal residue" evidence="1">
    <location>
        <position position="1"/>
    </location>
</feature>
<comment type="caution">
    <text evidence="1">The sequence shown here is derived from an EMBL/GenBank/DDBJ whole genome shotgun (WGS) entry which is preliminary data.</text>
</comment>
<sequence>AARYQMDATSGRHTQGFGPSGFQGHIINAAGLCFFAYFAADLPNT</sequence>
<organism evidence="1">
    <name type="scientific">marine sediment metagenome</name>
    <dbReference type="NCBI Taxonomy" id="412755"/>
    <lineage>
        <taxon>unclassified sequences</taxon>
        <taxon>metagenomes</taxon>
        <taxon>ecological metagenomes</taxon>
    </lineage>
</organism>
<reference evidence="1" key="1">
    <citation type="journal article" date="2014" name="Front. Microbiol.">
        <title>High frequency of phylogenetically diverse reductive dehalogenase-homologous genes in deep subseafloor sedimentary metagenomes.</title>
        <authorList>
            <person name="Kawai M."/>
            <person name="Futagami T."/>
            <person name="Toyoda A."/>
            <person name="Takaki Y."/>
            <person name="Nishi S."/>
            <person name="Hori S."/>
            <person name="Arai W."/>
            <person name="Tsubouchi T."/>
            <person name="Morono Y."/>
            <person name="Uchiyama I."/>
            <person name="Ito T."/>
            <person name="Fujiyama A."/>
            <person name="Inagaki F."/>
            <person name="Takami H."/>
        </authorList>
    </citation>
    <scope>NUCLEOTIDE SEQUENCE</scope>
    <source>
        <strain evidence="1">Expedition CK06-06</strain>
    </source>
</reference>
<gene>
    <name evidence="1" type="ORF">S06H3_10139</name>
</gene>
<proteinExistence type="predicted"/>